<dbReference type="Proteomes" id="UP001186944">
    <property type="component" value="Unassembled WGS sequence"/>
</dbReference>
<feature type="compositionally biased region" description="Polar residues" evidence="3">
    <location>
        <begin position="110"/>
        <end position="119"/>
    </location>
</feature>
<dbReference type="Gene3D" id="3.20.20.140">
    <property type="entry name" value="Metal-dependent hydrolases"/>
    <property type="match status" value="1"/>
</dbReference>
<dbReference type="InterPro" id="IPR018228">
    <property type="entry name" value="DNase_TatD-rel_CS"/>
</dbReference>
<evidence type="ECO:0000313" key="5">
    <source>
        <dbReference type="Proteomes" id="UP001186944"/>
    </source>
</evidence>
<dbReference type="PANTHER" id="PTHR46363">
    <property type="entry name" value="DEOXYRIBONUCLEASE TATDN2-RELATED"/>
    <property type="match status" value="1"/>
</dbReference>
<feature type="region of interest" description="Disordered" evidence="3">
    <location>
        <begin position="1"/>
        <end position="29"/>
    </location>
</feature>
<dbReference type="GO" id="GO:0016788">
    <property type="term" value="F:hydrolase activity, acting on ester bonds"/>
    <property type="evidence" value="ECO:0007669"/>
    <property type="project" value="InterPro"/>
</dbReference>
<proteinExistence type="inferred from homology"/>
<comment type="similarity">
    <text evidence="1">Belongs to the metallo-dependent hydrolases superfamily. TatD-type hydrolase family.</text>
</comment>
<evidence type="ECO:0000256" key="1">
    <source>
        <dbReference type="ARBA" id="ARBA00009275"/>
    </source>
</evidence>
<dbReference type="SUPFAM" id="SSF51556">
    <property type="entry name" value="Metallo-dependent hydrolases"/>
    <property type="match status" value="1"/>
</dbReference>
<dbReference type="PANTHER" id="PTHR46363:SF1">
    <property type="entry name" value="DEOXYRIBONUCLEASE TATDN2-RELATED"/>
    <property type="match status" value="1"/>
</dbReference>
<feature type="compositionally biased region" description="Polar residues" evidence="3">
    <location>
        <begin position="55"/>
        <end position="65"/>
    </location>
</feature>
<keyword evidence="2" id="KW-0378">Hydrolase</keyword>
<reference evidence="4" key="1">
    <citation type="submission" date="2019-08" db="EMBL/GenBank/DDBJ databases">
        <title>The improved chromosome-level genome for the pearl oyster Pinctada fucata martensii using PacBio sequencing and Hi-C.</title>
        <authorList>
            <person name="Zheng Z."/>
        </authorList>
    </citation>
    <scope>NUCLEOTIDE SEQUENCE</scope>
    <source>
        <strain evidence="4">ZZ-2019</strain>
        <tissue evidence="4">Adductor muscle</tissue>
    </source>
</reference>
<feature type="region of interest" description="Disordered" evidence="3">
    <location>
        <begin position="97"/>
        <end position="131"/>
    </location>
</feature>
<feature type="compositionally biased region" description="Acidic residues" evidence="3">
    <location>
        <begin position="100"/>
        <end position="109"/>
    </location>
</feature>
<comment type="caution">
    <text evidence="4">The sequence shown here is derived from an EMBL/GenBank/DDBJ whole genome shotgun (WGS) entry which is preliminary data.</text>
</comment>
<dbReference type="AlphaFoldDB" id="A0AA88XWK6"/>
<organism evidence="4 5">
    <name type="scientific">Pinctada imbricata</name>
    <name type="common">Atlantic pearl-oyster</name>
    <name type="synonym">Pinctada martensii</name>
    <dbReference type="NCBI Taxonomy" id="66713"/>
    <lineage>
        <taxon>Eukaryota</taxon>
        <taxon>Metazoa</taxon>
        <taxon>Spiralia</taxon>
        <taxon>Lophotrochozoa</taxon>
        <taxon>Mollusca</taxon>
        <taxon>Bivalvia</taxon>
        <taxon>Autobranchia</taxon>
        <taxon>Pteriomorphia</taxon>
        <taxon>Pterioida</taxon>
        <taxon>Pterioidea</taxon>
        <taxon>Pteriidae</taxon>
        <taxon>Pinctada</taxon>
    </lineage>
</organism>
<dbReference type="EMBL" id="VSWD01000010">
    <property type="protein sequence ID" value="KAK3089730.1"/>
    <property type="molecule type" value="Genomic_DNA"/>
</dbReference>
<accession>A0AA88XWK6</accession>
<dbReference type="Pfam" id="PF01026">
    <property type="entry name" value="TatD_DNase"/>
    <property type="match status" value="1"/>
</dbReference>
<gene>
    <name evidence="4" type="ORF">FSP39_005981</name>
</gene>
<name>A0AA88XWK6_PINIB</name>
<dbReference type="CDD" id="cd01310">
    <property type="entry name" value="TatD_DNAse"/>
    <property type="match status" value="1"/>
</dbReference>
<feature type="compositionally biased region" description="Low complexity" evidence="3">
    <location>
        <begin position="12"/>
        <end position="23"/>
    </location>
</feature>
<dbReference type="PROSITE" id="PS01091">
    <property type="entry name" value="TATD_3"/>
    <property type="match status" value="1"/>
</dbReference>
<feature type="region of interest" description="Disordered" evidence="3">
    <location>
        <begin position="44"/>
        <end position="66"/>
    </location>
</feature>
<protein>
    <submittedName>
        <fullName evidence="4">Uncharacterized protein</fullName>
    </submittedName>
</protein>
<dbReference type="PROSITE" id="PS01090">
    <property type="entry name" value="TATD_2"/>
    <property type="match status" value="1"/>
</dbReference>
<evidence type="ECO:0000313" key="4">
    <source>
        <dbReference type="EMBL" id="KAK3089730.1"/>
    </source>
</evidence>
<dbReference type="PROSITE" id="PS01137">
    <property type="entry name" value="TATD_1"/>
    <property type="match status" value="1"/>
</dbReference>
<keyword evidence="5" id="KW-1185">Reference proteome</keyword>
<evidence type="ECO:0000256" key="3">
    <source>
        <dbReference type="SAM" id="MobiDB-lite"/>
    </source>
</evidence>
<sequence length="545" mass="62429">MLDYKEEHSVISSANNDANSSSAVTPKKKNVYFEDAVPKIPVYVPPHRRQPITKKPSTFQDTSVKCSVGSERRKSANFVQSLAPGSYMRAKYEKKKELDQQEVDSDESCDNVSITSQDEVQNEELEDVEDKRYPNTPYAYQNYLRLWENMVPYEYTPFMVPPPPYAFAYGVYPPWPSPRPFWEMMESSPPQTVPDVSKTVKEESLARFEQKAEEVEAEETSETIGDDTCSDFSPMGRWPPKFLSRSKLIDTDSDSLCSYGLDWKSHFLEKCHSYEEPYIDSHCHIDLLFSRLGYRGTWSDYRLQNQDTIPANFQGCVAVFCNPGSFKREGLWTSVAEEENVWLTFGCHPKNATEFTARAEEGLRKCLTNDKVVALGEIGLDYSGMFYQYAAVQKQVLRRQLQIALEMSLPLVIHCREAEDDCLEILEEMVPRSYKIHCHCFTGNFKSALRWLHLFPNIYLGLTPVVTYKTATGPHEVARFLPLERLLLETDSPYFLPKKIPRGDLAYSHPGMAIVVAEEVARIKNIAVRDVLKACRQNTLDMYGV</sequence>
<dbReference type="InterPro" id="IPR001130">
    <property type="entry name" value="TatD-like"/>
</dbReference>
<dbReference type="InterPro" id="IPR032466">
    <property type="entry name" value="Metal_Hydrolase"/>
</dbReference>
<evidence type="ECO:0000256" key="2">
    <source>
        <dbReference type="ARBA" id="ARBA00022801"/>
    </source>
</evidence>